<keyword evidence="1" id="KW-0472">Membrane</keyword>
<proteinExistence type="predicted"/>
<keyword evidence="3" id="KW-1185">Reference proteome</keyword>
<reference evidence="2 3" key="1">
    <citation type="submission" date="2020-11" db="EMBL/GenBank/DDBJ databases">
        <title>Fusibacter basophilias sp. nov.</title>
        <authorList>
            <person name="Qiu D."/>
        </authorList>
    </citation>
    <scope>NUCLEOTIDE SEQUENCE [LARGE SCALE GENOMIC DNA]</scope>
    <source>
        <strain evidence="2 3">Q10-2</strain>
    </source>
</reference>
<sequence length="174" mass="19004">MSFLSGLAEGFIGLFNEGGSVFMGLVTGIIPTLVVLITFVNAIIKLVGEEKVENLAKATTKYRLTRYTIFPILSVFFLTNPMCYSFGRFVKEELKPAFYDAAVSFVHPITGIFPHANAGELFVYLGIANGITTLGLPLGDLAMRYLLVGIVVILMRGIVTEAITKTMIKKRSEA</sequence>
<evidence type="ECO:0000313" key="3">
    <source>
        <dbReference type="Proteomes" id="UP000614200"/>
    </source>
</evidence>
<dbReference type="Pfam" id="PF03608">
    <property type="entry name" value="EII-GUT"/>
    <property type="match status" value="1"/>
</dbReference>
<keyword evidence="1" id="KW-1133">Transmembrane helix</keyword>
<dbReference type="PANTHER" id="PTHR40399:SF1">
    <property type="entry name" value="PTS SYSTEM GLUCITOL_SORBITOL-SPECIFIC EIIC COMPONENT"/>
    <property type="match status" value="1"/>
</dbReference>
<feature type="transmembrane region" description="Helical" evidence="1">
    <location>
        <begin position="20"/>
        <end position="44"/>
    </location>
</feature>
<dbReference type="EMBL" id="JADKNH010000008">
    <property type="protein sequence ID" value="MBF4694317.1"/>
    <property type="molecule type" value="Genomic_DNA"/>
</dbReference>
<feature type="transmembrane region" description="Helical" evidence="1">
    <location>
        <begin position="142"/>
        <end position="163"/>
    </location>
</feature>
<comment type="caution">
    <text evidence="2">The sequence shown here is derived from an EMBL/GenBank/DDBJ whole genome shotgun (WGS) entry which is preliminary data.</text>
</comment>
<dbReference type="NCBIfam" id="TIGR00821">
    <property type="entry name" value="EII-GUT"/>
    <property type="match status" value="1"/>
</dbReference>
<dbReference type="Proteomes" id="UP000614200">
    <property type="component" value="Unassembled WGS sequence"/>
</dbReference>
<name>A0ABR9ZV20_9FIRM</name>
<accession>A0ABR9ZV20</accession>
<protein>
    <submittedName>
        <fullName evidence="2">PTS glucitol/sorbitol transporter subunit IIC</fullName>
    </submittedName>
</protein>
<evidence type="ECO:0000256" key="1">
    <source>
        <dbReference type="SAM" id="Phobius"/>
    </source>
</evidence>
<feature type="transmembrane region" description="Helical" evidence="1">
    <location>
        <begin position="64"/>
        <end position="87"/>
    </location>
</feature>
<keyword evidence="1" id="KW-0812">Transmembrane</keyword>
<dbReference type="PROSITE" id="PS51107">
    <property type="entry name" value="PTS_EIIC_TYPE_5"/>
    <property type="match status" value="1"/>
</dbReference>
<gene>
    <name evidence="2" type="ORF">ISU02_14440</name>
</gene>
<organism evidence="2 3">
    <name type="scientific">Fusibacter ferrireducens</name>
    <dbReference type="NCBI Taxonomy" id="2785058"/>
    <lineage>
        <taxon>Bacteria</taxon>
        <taxon>Bacillati</taxon>
        <taxon>Bacillota</taxon>
        <taxon>Clostridia</taxon>
        <taxon>Eubacteriales</taxon>
        <taxon>Eubacteriales Family XII. Incertae Sedis</taxon>
        <taxon>Fusibacter</taxon>
    </lineage>
</organism>
<dbReference type="RefSeq" id="WP_194702551.1">
    <property type="nucleotide sequence ID" value="NZ_JADKNH010000008.1"/>
</dbReference>
<dbReference type="InterPro" id="IPR004699">
    <property type="entry name" value="PTS_IID_sorb"/>
</dbReference>
<evidence type="ECO:0000313" key="2">
    <source>
        <dbReference type="EMBL" id="MBF4694317.1"/>
    </source>
</evidence>
<dbReference type="PANTHER" id="PTHR40399">
    <property type="entry name" value="PTS SYSTEM GLUCITOL/SORBITOL-SPECIFIC EIIC COMPONENT"/>
    <property type="match status" value="1"/>
</dbReference>
<dbReference type="PIRSF" id="PIRSF038321">
    <property type="entry name" value="PTS_glc_srb_IIC"/>
    <property type="match status" value="1"/>
</dbReference>